<organism evidence="2 3">
    <name type="scientific">Trichomalopsis sarcophagae</name>
    <dbReference type="NCBI Taxonomy" id="543379"/>
    <lineage>
        <taxon>Eukaryota</taxon>
        <taxon>Metazoa</taxon>
        <taxon>Ecdysozoa</taxon>
        <taxon>Arthropoda</taxon>
        <taxon>Hexapoda</taxon>
        <taxon>Insecta</taxon>
        <taxon>Pterygota</taxon>
        <taxon>Neoptera</taxon>
        <taxon>Endopterygota</taxon>
        <taxon>Hymenoptera</taxon>
        <taxon>Apocrita</taxon>
        <taxon>Proctotrupomorpha</taxon>
        <taxon>Chalcidoidea</taxon>
        <taxon>Pteromalidae</taxon>
        <taxon>Pteromalinae</taxon>
        <taxon>Trichomalopsis</taxon>
    </lineage>
</organism>
<dbReference type="GO" id="GO:0008270">
    <property type="term" value="F:zinc ion binding"/>
    <property type="evidence" value="ECO:0007669"/>
    <property type="project" value="InterPro"/>
</dbReference>
<dbReference type="Proteomes" id="UP000215335">
    <property type="component" value="Unassembled WGS sequence"/>
</dbReference>
<dbReference type="EMBL" id="NNAY01000073">
    <property type="protein sequence ID" value="OXU31258.1"/>
    <property type="molecule type" value="Genomic_DNA"/>
</dbReference>
<evidence type="ECO:0000256" key="1">
    <source>
        <dbReference type="SAM" id="MobiDB-lite"/>
    </source>
</evidence>
<dbReference type="AlphaFoldDB" id="A0A232FLC7"/>
<reference evidence="2 3" key="1">
    <citation type="journal article" date="2017" name="Curr. Biol.">
        <title>The Evolution of Venom by Co-option of Single-Copy Genes.</title>
        <authorList>
            <person name="Martinson E.O."/>
            <person name="Mrinalini"/>
            <person name="Kelkar Y.D."/>
            <person name="Chang C.H."/>
            <person name="Werren J.H."/>
        </authorList>
    </citation>
    <scope>NUCLEOTIDE SEQUENCE [LARGE SCALE GENOMIC DNA]</scope>
    <source>
        <strain evidence="2 3">Alberta</strain>
        <tissue evidence="2">Whole body</tissue>
    </source>
</reference>
<accession>A0A232FLC7</accession>
<comment type="caution">
    <text evidence="2">The sequence shown here is derived from an EMBL/GenBank/DDBJ whole genome shotgun (WGS) entry which is preliminary data.</text>
</comment>
<keyword evidence="3" id="KW-1185">Reference proteome</keyword>
<evidence type="ECO:0008006" key="4">
    <source>
        <dbReference type="Google" id="ProtNLM"/>
    </source>
</evidence>
<dbReference type="GO" id="GO:0003676">
    <property type="term" value="F:nucleic acid binding"/>
    <property type="evidence" value="ECO:0007669"/>
    <property type="project" value="InterPro"/>
</dbReference>
<name>A0A232FLC7_9HYME</name>
<sequence>MDSEATKEEVEAAINGALRMPDNSSCKIRKPVKVVRCHKCLGFGHLKHKCNRSTLCYKCGGADYRMAQCWIEASCFLCKDDGKKEEGCKHVADSSSCIVFRSSLDTAKKKERGALKDGDGRRKVDDRMMQ</sequence>
<gene>
    <name evidence="2" type="ORF">TSAR_012160</name>
</gene>
<protein>
    <recommendedName>
        <fullName evidence="4">CCHC-type domain-containing protein</fullName>
    </recommendedName>
</protein>
<evidence type="ECO:0000313" key="2">
    <source>
        <dbReference type="EMBL" id="OXU31258.1"/>
    </source>
</evidence>
<dbReference type="OrthoDB" id="7698093at2759"/>
<evidence type="ECO:0000313" key="3">
    <source>
        <dbReference type="Proteomes" id="UP000215335"/>
    </source>
</evidence>
<proteinExistence type="predicted"/>
<dbReference type="SUPFAM" id="SSF57756">
    <property type="entry name" value="Retrovirus zinc finger-like domains"/>
    <property type="match status" value="1"/>
</dbReference>
<dbReference type="InterPro" id="IPR036875">
    <property type="entry name" value="Znf_CCHC_sf"/>
</dbReference>
<feature type="region of interest" description="Disordered" evidence="1">
    <location>
        <begin position="111"/>
        <end position="130"/>
    </location>
</feature>